<dbReference type="Proteomes" id="UP000077154">
    <property type="component" value="Unassembled WGS sequence"/>
</dbReference>
<dbReference type="RefSeq" id="XP_024319594.1">
    <property type="nucleotide sequence ID" value="XM_024472787.1"/>
</dbReference>
<reference evidence="1" key="1">
    <citation type="submission" date="2016-03" db="EMBL/GenBank/DDBJ databases">
        <title>Updated assembly of Pseudogymnoascus destructans, the fungus causing white-nose syndrome of bats.</title>
        <authorList>
            <person name="Palmer J.M."/>
            <person name="Drees K.P."/>
            <person name="Foster J.T."/>
            <person name="Lindner D.L."/>
        </authorList>
    </citation>
    <scope>NUCLEOTIDE SEQUENCE [LARGE SCALE GENOMIC DNA]</scope>
    <source>
        <strain evidence="1">20631-21</strain>
    </source>
</reference>
<dbReference type="EMBL" id="KV441431">
    <property type="protein sequence ID" value="OAF54287.1"/>
    <property type="molecule type" value="Genomic_DNA"/>
</dbReference>
<accession>A0A176ZWX7</accession>
<proteinExistence type="predicted"/>
<sequence>MICRDYDNVRILLGQLEEVLLLRLEGNGSSSCVPFRPAVVCNREVPDVLGLSEEGLDSAPSPRPALGLPGRLLPVLLGHVRPDSWLRPRKAQALAVDIADGAHECRVAPQSWNGCAGLMRQLDLARQPEVICREEVELRSQLRTLQ</sequence>
<protein>
    <submittedName>
        <fullName evidence="1">Uncharacterized protein</fullName>
    </submittedName>
</protein>
<organism evidence="1">
    <name type="scientific">Pseudogymnoascus destructans</name>
    <dbReference type="NCBI Taxonomy" id="655981"/>
    <lineage>
        <taxon>Eukaryota</taxon>
        <taxon>Fungi</taxon>
        <taxon>Dikarya</taxon>
        <taxon>Ascomycota</taxon>
        <taxon>Pezizomycotina</taxon>
        <taxon>Leotiomycetes</taxon>
        <taxon>Thelebolales</taxon>
        <taxon>Thelebolaceae</taxon>
        <taxon>Pseudogymnoascus</taxon>
    </lineage>
</organism>
<dbReference type="AlphaFoldDB" id="A0A176ZWX7"/>
<dbReference type="GeneID" id="36292379"/>
<name>A0A176ZWX7_9PEZI</name>
<gene>
    <name evidence="1" type="ORF">VC83_09347</name>
</gene>
<evidence type="ECO:0000313" key="1">
    <source>
        <dbReference type="EMBL" id="OAF54287.1"/>
    </source>
</evidence>